<protein>
    <submittedName>
        <fullName evidence="2">Uncharacterized protein</fullName>
    </submittedName>
</protein>
<dbReference type="Proteomes" id="UP001291623">
    <property type="component" value="Unassembled WGS sequence"/>
</dbReference>
<gene>
    <name evidence="2" type="ORF">RND71_011560</name>
</gene>
<proteinExistence type="predicted"/>
<sequence length="183" mass="20341">MQLLLRSGLSDIVVAVLVPLGAQSHRKTSTTSHEPEPSCTANGMAKSILESVGQFCIAFNATLAIFRGRAHEITRCSYSFTGEEKILQRADACLGIRSYTSRLAFMYLKHSSLTPFEEDRERGFRTLCDALLDLRSRVNKIIPLNAPRYASIWHIIVEYVPSTALSKAVYKASEKQMPCALSI</sequence>
<organism evidence="2 3">
    <name type="scientific">Anisodus tanguticus</name>
    <dbReference type="NCBI Taxonomy" id="243964"/>
    <lineage>
        <taxon>Eukaryota</taxon>
        <taxon>Viridiplantae</taxon>
        <taxon>Streptophyta</taxon>
        <taxon>Embryophyta</taxon>
        <taxon>Tracheophyta</taxon>
        <taxon>Spermatophyta</taxon>
        <taxon>Magnoliopsida</taxon>
        <taxon>eudicotyledons</taxon>
        <taxon>Gunneridae</taxon>
        <taxon>Pentapetalae</taxon>
        <taxon>asterids</taxon>
        <taxon>lamiids</taxon>
        <taxon>Solanales</taxon>
        <taxon>Solanaceae</taxon>
        <taxon>Solanoideae</taxon>
        <taxon>Hyoscyameae</taxon>
        <taxon>Anisodus</taxon>
    </lineage>
</organism>
<feature type="signal peptide" evidence="1">
    <location>
        <begin position="1"/>
        <end position="15"/>
    </location>
</feature>
<comment type="caution">
    <text evidence="2">The sequence shown here is derived from an EMBL/GenBank/DDBJ whole genome shotgun (WGS) entry which is preliminary data.</text>
</comment>
<accession>A0AAE1SBQ3</accession>
<feature type="chain" id="PRO_5042108200" evidence="1">
    <location>
        <begin position="16"/>
        <end position="183"/>
    </location>
</feature>
<evidence type="ECO:0000256" key="1">
    <source>
        <dbReference type="SAM" id="SignalP"/>
    </source>
</evidence>
<evidence type="ECO:0000313" key="2">
    <source>
        <dbReference type="EMBL" id="KAK4367768.1"/>
    </source>
</evidence>
<keyword evidence="1" id="KW-0732">Signal</keyword>
<reference evidence="2" key="1">
    <citation type="submission" date="2023-12" db="EMBL/GenBank/DDBJ databases">
        <title>Genome assembly of Anisodus tanguticus.</title>
        <authorList>
            <person name="Wang Y.-J."/>
        </authorList>
    </citation>
    <scope>NUCLEOTIDE SEQUENCE</scope>
    <source>
        <strain evidence="2">KB-2021</strain>
        <tissue evidence="2">Leaf</tissue>
    </source>
</reference>
<evidence type="ECO:0000313" key="3">
    <source>
        <dbReference type="Proteomes" id="UP001291623"/>
    </source>
</evidence>
<keyword evidence="3" id="KW-1185">Reference proteome</keyword>
<dbReference type="EMBL" id="JAVYJV010000006">
    <property type="protein sequence ID" value="KAK4367768.1"/>
    <property type="molecule type" value="Genomic_DNA"/>
</dbReference>
<dbReference type="AlphaFoldDB" id="A0AAE1SBQ3"/>
<name>A0AAE1SBQ3_9SOLA</name>